<dbReference type="EMBL" id="KZ293698">
    <property type="protein sequence ID" value="PBK84360.1"/>
    <property type="molecule type" value="Genomic_DNA"/>
</dbReference>
<accession>A0A2H3CR62</accession>
<dbReference type="InterPro" id="IPR056884">
    <property type="entry name" value="NPHP3-like_N"/>
</dbReference>
<name>A0A2H3CR62_ARMGA</name>
<dbReference type="InterPro" id="IPR002110">
    <property type="entry name" value="Ankyrin_rpt"/>
</dbReference>
<dbReference type="InterPro" id="IPR036770">
    <property type="entry name" value="Ankyrin_rpt-contain_sf"/>
</dbReference>
<gene>
    <name evidence="5" type="ORF">ARMGADRAFT_1037101</name>
</gene>
<protein>
    <recommendedName>
        <fullName evidence="4">Nephrocystin 3-like N-terminal domain-containing protein</fullName>
    </recommendedName>
</protein>
<keyword evidence="3" id="KW-0175">Coiled coil</keyword>
<evidence type="ECO:0000313" key="6">
    <source>
        <dbReference type="Proteomes" id="UP000217790"/>
    </source>
</evidence>
<evidence type="ECO:0000256" key="2">
    <source>
        <dbReference type="PROSITE-ProRule" id="PRU00023"/>
    </source>
</evidence>
<dbReference type="Gene3D" id="1.25.40.20">
    <property type="entry name" value="Ankyrin repeat-containing domain"/>
    <property type="match status" value="1"/>
</dbReference>
<dbReference type="InterPro" id="IPR027417">
    <property type="entry name" value="P-loop_NTPase"/>
</dbReference>
<dbReference type="AlphaFoldDB" id="A0A2H3CR62"/>
<dbReference type="PROSITE" id="PS50297">
    <property type="entry name" value="ANK_REP_REGION"/>
    <property type="match status" value="2"/>
</dbReference>
<reference evidence="6" key="1">
    <citation type="journal article" date="2017" name="Nat. Ecol. Evol.">
        <title>Genome expansion and lineage-specific genetic innovations in the forest pathogenic fungi Armillaria.</title>
        <authorList>
            <person name="Sipos G."/>
            <person name="Prasanna A.N."/>
            <person name="Walter M.C."/>
            <person name="O'Connor E."/>
            <person name="Balint B."/>
            <person name="Krizsan K."/>
            <person name="Kiss B."/>
            <person name="Hess J."/>
            <person name="Varga T."/>
            <person name="Slot J."/>
            <person name="Riley R."/>
            <person name="Boka B."/>
            <person name="Rigling D."/>
            <person name="Barry K."/>
            <person name="Lee J."/>
            <person name="Mihaltcheva S."/>
            <person name="LaButti K."/>
            <person name="Lipzen A."/>
            <person name="Waldron R."/>
            <person name="Moloney N.M."/>
            <person name="Sperisen C."/>
            <person name="Kredics L."/>
            <person name="Vagvoelgyi C."/>
            <person name="Patrignani A."/>
            <person name="Fitzpatrick D."/>
            <person name="Nagy I."/>
            <person name="Doyle S."/>
            <person name="Anderson J.B."/>
            <person name="Grigoriev I.V."/>
            <person name="Gueldener U."/>
            <person name="Muensterkoetter M."/>
            <person name="Nagy L.G."/>
        </authorList>
    </citation>
    <scope>NUCLEOTIDE SEQUENCE [LARGE SCALE GENOMIC DNA]</scope>
    <source>
        <strain evidence="6">Ar21-2</strain>
    </source>
</reference>
<dbReference type="PANTHER" id="PTHR10039:SF16">
    <property type="entry name" value="GPI INOSITOL-DEACYLASE"/>
    <property type="match status" value="1"/>
</dbReference>
<dbReference type="Proteomes" id="UP000217790">
    <property type="component" value="Unassembled WGS sequence"/>
</dbReference>
<dbReference type="SUPFAM" id="SSF48403">
    <property type="entry name" value="Ankyrin repeat"/>
    <property type="match status" value="1"/>
</dbReference>
<dbReference type="Pfam" id="PF24883">
    <property type="entry name" value="NPHP3_N"/>
    <property type="match status" value="1"/>
</dbReference>
<organism evidence="5 6">
    <name type="scientific">Armillaria gallica</name>
    <name type="common">Bulbous honey fungus</name>
    <name type="synonym">Armillaria bulbosa</name>
    <dbReference type="NCBI Taxonomy" id="47427"/>
    <lineage>
        <taxon>Eukaryota</taxon>
        <taxon>Fungi</taxon>
        <taxon>Dikarya</taxon>
        <taxon>Basidiomycota</taxon>
        <taxon>Agaricomycotina</taxon>
        <taxon>Agaricomycetes</taxon>
        <taxon>Agaricomycetidae</taxon>
        <taxon>Agaricales</taxon>
        <taxon>Marasmiineae</taxon>
        <taxon>Physalacriaceae</taxon>
        <taxon>Armillaria</taxon>
    </lineage>
</organism>
<dbReference type="PANTHER" id="PTHR10039">
    <property type="entry name" value="AMELOGENIN"/>
    <property type="match status" value="1"/>
</dbReference>
<evidence type="ECO:0000256" key="3">
    <source>
        <dbReference type="SAM" id="Coils"/>
    </source>
</evidence>
<proteinExistence type="predicted"/>
<dbReference type="OrthoDB" id="7464126at2759"/>
<evidence type="ECO:0000256" key="1">
    <source>
        <dbReference type="ARBA" id="ARBA00022737"/>
    </source>
</evidence>
<feature type="repeat" description="ANK" evidence="2">
    <location>
        <begin position="809"/>
        <end position="841"/>
    </location>
</feature>
<keyword evidence="6" id="KW-1185">Reference proteome</keyword>
<keyword evidence="2" id="KW-0040">ANK repeat</keyword>
<evidence type="ECO:0000259" key="4">
    <source>
        <dbReference type="Pfam" id="PF24883"/>
    </source>
</evidence>
<feature type="repeat" description="ANK" evidence="2">
    <location>
        <begin position="841"/>
        <end position="866"/>
    </location>
</feature>
<dbReference type="STRING" id="47427.A0A2H3CR62"/>
<dbReference type="PROSITE" id="PS50088">
    <property type="entry name" value="ANK_REPEAT"/>
    <property type="match status" value="2"/>
</dbReference>
<dbReference type="Gene3D" id="3.40.50.300">
    <property type="entry name" value="P-loop containing nucleotide triphosphate hydrolases"/>
    <property type="match status" value="1"/>
</dbReference>
<keyword evidence="1" id="KW-0677">Repeat</keyword>
<dbReference type="Pfam" id="PF12796">
    <property type="entry name" value="Ank_2"/>
    <property type="match status" value="1"/>
</dbReference>
<feature type="domain" description="Nephrocystin 3-like N-terminal" evidence="4">
    <location>
        <begin position="148"/>
        <end position="308"/>
    </location>
</feature>
<dbReference type="InParanoid" id="A0A2H3CR62"/>
<evidence type="ECO:0000313" key="5">
    <source>
        <dbReference type="EMBL" id="PBK84360.1"/>
    </source>
</evidence>
<sequence>MDFLTGIPDLIERGLQCYELFKSIKNAPVACSELMDALNMSLSVLEEVKEHGFAGDDSKKKALSAQVEKFQSILDSVPKAFGDEKLPFKARIKWVWSDEKKLKALKDDVNELNTQLSSLMTMKILRVVERIDKTTDKDAADKLAKRRQDVINWLEPLDSQAKLREGSSAGNGKTVFASFVIDHLERRVEGNSDEIVLFAFADFQNVRSTNIVVLLRTLLAQILKRYKLGNFVKDFVELETLAQQHADPPKSINHLIQLLEKASAPSKRVYIVLDALDECAQKSRRESITAVRDLASAGSKFSIFVTSRGEQDIVDVLGDLPTISLTDEAQSVQVDIRKFIKDKMENHPPLARLDEPLRRDITSTLLEKSKGMILQSVEAEDEDAVQIVQRTLWWLVGSLRQLRLAELMEAVMVETGRDSPNTDLKPLSGKHLLEMCSSLVRYDAETDILTLSHASVQDFLFSDYLKGTVHHDYHIPSFPFLHRHTTGLISVYLQYGDFQNGPCTTPQNLAKRLEQHPFLVYVVSYWPQHIVKMYETCSESGEQPPDIHTFFALSNDLEKSILAQHSCRQVSHFGTELRYYTKDGFSELQWKRHWGSMVHGDLLKVTESNDESFKDVGGFVFPYYCAGPSWYVDGGGPWWNYPWQDLSNTTSIEELDYMVYPLVSEGPASLVRDLLHKLPQFKEHPLFYFGTPLMISIFAGKLDTVKMLLQDLHVDVDTCAWHYDCDYEVVSLIFLATKYGHIEAVKLLLQHGSATVFPLEPPPEWPAQVREPEDGHSNIIIGATNYGRADILQTLICHGVDKNTRSSISGNTVLHAAIRYGHIDSVKVLIGAGCDISPRSKGKTPLDLALNQRSSDLVRYLLDKGALFNQCLPQNFEDLEWAVGEPWYPETRQYLVTPGGGGPKSQQDIEKIARLLENRREPYISTPLIIGGPENPVRRIVFMTLSAEEDLGFKGHTRGLYSNSTTWFEAGVESSPGMFMRIQDNVSTDEQSRTHVNVWDYQDAPSSIKEWMAKVKAGDRISVYPRAREIYHNIVKSVMITVYTSCV</sequence>
<dbReference type="SMART" id="SM00248">
    <property type="entry name" value="ANK"/>
    <property type="match status" value="5"/>
</dbReference>
<feature type="coiled-coil region" evidence="3">
    <location>
        <begin position="95"/>
        <end position="122"/>
    </location>
</feature>